<evidence type="ECO:0000313" key="3">
    <source>
        <dbReference type="Proteomes" id="UP000013909"/>
    </source>
</evidence>
<name>R7ZMP5_9BACT</name>
<gene>
    <name evidence="2" type="ORF">ADIS_4056</name>
</gene>
<dbReference type="OrthoDB" id="9798438at2"/>
<reference evidence="2 3" key="1">
    <citation type="submission" date="2013-02" db="EMBL/GenBank/DDBJ databases">
        <title>A novel strain isolated from Lonar lake, Maharashtra, India.</title>
        <authorList>
            <person name="Singh A."/>
        </authorList>
    </citation>
    <scope>NUCLEOTIDE SEQUENCE [LARGE SCALE GENOMIC DNA]</scope>
    <source>
        <strain evidence="2 3">AK24</strain>
    </source>
</reference>
<accession>R7ZMP5</accession>
<proteinExistence type="predicted"/>
<dbReference type="Proteomes" id="UP000013909">
    <property type="component" value="Unassembled WGS sequence"/>
</dbReference>
<evidence type="ECO:0000256" key="1">
    <source>
        <dbReference type="SAM" id="Phobius"/>
    </source>
</evidence>
<feature type="transmembrane region" description="Helical" evidence="1">
    <location>
        <begin position="7"/>
        <end position="23"/>
    </location>
</feature>
<protein>
    <recommendedName>
        <fullName evidence="4">Integral membrane protein</fullName>
    </recommendedName>
</protein>
<dbReference type="EMBL" id="AQHR01000107">
    <property type="protein sequence ID" value="EON75352.1"/>
    <property type="molecule type" value="Genomic_DNA"/>
</dbReference>
<organism evidence="2 3">
    <name type="scientific">Lunatimonas lonarensis</name>
    <dbReference type="NCBI Taxonomy" id="1232681"/>
    <lineage>
        <taxon>Bacteria</taxon>
        <taxon>Pseudomonadati</taxon>
        <taxon>Bacteroidota</taxon>
        <taxon>Cytophagia</taxon>
        <taxon>Cytophagales</taxon>
        <taxon>Cyclobacteriaceae</taxon>
    </lineage>
</organism>
<dbReference type="RefSeq" id="WP_010856183.1">
    <property type="nucleotide sequence ID" value="NZ_AQHR01000107.1"/>
</dbReference>
<evidence type="ECO:0000313" key="2">
    <source>
        <dbReference type="EMBL" id="EON75352.1"/>
    </source>
</evidence>
<comment type="caution">
    <text evidence="2">The sequence shown here is derived from an EMBL/GenBank/DDBJ whole genome shotgun (WGS) entry which is preliminary data.</text>
</comment>
<keyword evidence="3" id="KW-1185">Reference proteome</keyword>
<keyword evidence="1" id="KW-0472">Membrane</keyword>
<evidence type="ECO:0008006" key="4">
    <source>
        <dbReference type="Google" id="ProtNLM"/>
    </source>
</evidence>
<sequence length="314" mass="35575">MQYYIELIWKFFFAISIFPFLIAEKIQEKYDVRIDPQVIDTLYSQPITAGKIDNRAIDEASGLAASWQHPNLLYTHNDSGGDPFVFMIDHKGKDIGTIKLSGVKNRDWEDIAIGPGPNPGSSYIYVGEIGDNQGKYPSISLFRFPEPTELSKDMEITPDVIELRYPDGSKDAETLMVDPLSGDIFILSKRDSSNTLYTLHAEKLRSGERSFELEKVRKLPITMSVAGDISKDGRHIVIKNYWVVYYWPRVPSESIGQALAKDPILLPYKPEPQGEAISFLPDASSYFTLSEKRLKIEPVLYRYDRLPSSLGDPQ</sequence>
<keyword evidence="1" id="KW-1133">Transmembrane helix</keyword>
<dbReference type="STRING" id="1232681.ADIS_4056"/>
<keyword evidence="1" id="KW-0812">Transmembrane</keyword>
<dbReference type="AlphaFoldDB" id="R7ZMP5"/>
<dbReference type="SUPFAM" id="SSF50956">
    <property type="entry name" value="Thermostable phytase (3-phytase)"/>
    <property type="match status" value="1"/>
</dbReference>